<protein>
    <recommendedName>
        <fullName evidence="2">thioredoxin-dependent peroxiredoxin</fullName>
        <ecNumber evidence="2">1.11.1.24</ecNumber>
    </recommendedName>
    <alternativeName>
        <fullName evidence="8">Thioredoxin peroxidase</fullName>
    </alternativeName>
    <alternativeName>
        <fullName evidence="10">Thioredoxin-dependent peroxiredoxin Bcp</fullName>
    </alternativeName>
</protein>
<evidence type="ECO:0000256" key="9">
    <source>
        <dbReference type="ARBA" id="ARBA00038489"/>
    </source>
</evidence>
<keyword evidence="6" id="KW-1015">Disulfide bond</keyword>
<feature type="signal peptide" evidence="12">
    <location>
        <begin position="1"/>
        <end position="22"/>
    </location>
</feature>
<evidence type="ECO:0000256" key="11">
    <source>
        <dbReference type="ARBA" id="ARBA00049091"/>
    </source>
</evidence>
<evidence type="ECO:0000256" key="6">
    <source>
        <dbReference type="ARBA" id="ARBA00023157"/>
    </source>
</evidence>
<keyword evidence="15" id="KW-1185">Reference proteome</keyword>
<keyword evidence="3" id="KW-0575">Peroxidase</keyword>
<dbReference type="GO" id="GO:0045454">
    <property type="term" value="P:cell redox homeostasis"/>
    <property type="evidence" value="ECO:0007669"/>
    <property type="project" value="TreeGrafter"/>
</dbReference>
<dbReference type="InterPro" id="IPR050924">
    <property type="entry name" value="Peroxiredoxin_BCP/PrxQ"/>
</dbReference>
<dbReference type="STRING" id="452637.Oter_1151"/>
<keyword evidence="12" id="KW-0732">Signal</keyword>
<gene>
    <name evidence="14" type="ordered locus">Oter_1151</name>
</gene>
<keyword evidence="7" id="KW-0676">Redox-active center</keyword>
<dbReference type="eggNOG" id="COG1225">
    <property type="taxonomic scope" value="Bacteria"/>
</dbReference>
<evidence type="ECO:0000313" key="15">
    <source>
        <dbReference type="Proteomes" id="UP000007013"/>
    </source>
</evidence>
<dbReference type="AlphaFoldDB" id="B1ZNK5"/>
<dbReference type="EC" id="1.11.1.24" evidence="2"/>
<dbReference type="Gene3D" id="3.40.30.10">
    <property type="entry name" value="Glutaredoxin"/>
    <property type="match status" value="1"/>
</dbReference>
<keyword evidence="5" id="KW-0560">Oxidoreductase</keyword>
<evidence type="ECO:0000256" key="12">
    <source>
        <dbReference type="SAM" id="SignalP"/>
    </source>
</evidence>
<evidence type="ECO:0000313" key="14">
    <source>
        <dbReference type="EMBL" id="ACB74439.1"/>
    </source>
</evidence>
<dbReference type="GO" id="GO:0008379">
    <property type="term" value="F:thioredoxin peroxidase activity"/>
    <property type="evidence" value="ECO:0007669"/>
    <property type="project" value="TreeGrafter"/>
</dbReference>
<dbReference type="InterPro" id="IPR013766">
    <property type="entry name" value="Thioredoxin_domain"/>
</dbReference>
<accession>B1ZNK5</accession>
<dbReference type="OrthoDB" id="9812811at2"/>
<organism evidence="14 15">
    <name type="scientific">Opitutus terrae (strain DSM 11246 / JCM 15787 / PB90-1)</name>
    <dbReference type="NCBI Taxonomy" id="452637"/>
    <lineage>
        <taxon>Bacteria</taxon>
        <taxon>Pseudomonadati</taxon>
        <taxon>Verrucomicrobiota</taxon>
        <taxon>Opitutia</taxon>
        <taxon>Opitutales</taxon>
        <taxon>Opitutaceae</taxon>
        <taxon>Opitutus</taxon>
    </lineage>
</organism>
<comment type="similarity">
    <text evidence="9">Belongs to the peroxiredoxin family. BCP/PrxQ subfamily.</text>
</comment>
<dbReference type="RefSeq" id="WP_012373977.1">
    <property type="nucleotide sequence ID" value="NC_010571.1"/>
</dbReference>
<dbReference type="Proteomes" id="UP000007013">
    <property type="component" value="Chromosome"/>
</dbReference>
<evidence type="ECO:0000256" key="7">
    <source>
        <dbReference type="ARBA" id="ARBA00023284"/>
    </source>
</evidence>
<evidence type="ECO:0000256" key="1">
    <source>
        <dbReference type="ARBA" id="ARBA00003330"/>
    </source>
</evidence>
<sequence>MNLRTTSLFALMFLSTFLSVFARSQPLKVGDEAPAVSGTTEAGTPLAFADVYKQQPYTLVYFYPKADTAGCTKQGCSLRDAYETLAKKGVAVIGVSHDDVAAQKAFKEKYQFPFTLIADTDDTVLKAFGVPHIPATQLATRQAYLIKDGKVVWADYSASTEQQAADVLKVLDEQKS</sequence>
<evidence type="ECO:0000256" key="10">
    <source>
        <dbReference type="ARBA" id="ARBA00042639"/>
    </source>
</evidence>
<feature type="domain" description="Thioredoxin" evidence="13">
    <location>
        <begin position="27"/>
        <end position="176"/>
    </location>
</feature>
<dbReference type="EMBL" id="CP001032">
    <property type="protein sequence ID" value="ACB74439.1"/>
    <property type="molecule type" value="Genomic_DNA"/>
</dbReference>
<dbReference type="GO" id="GO:0005737">
    <property type="term" value="C:cytoplasm"/>
    <property type="evidence" value="ECO:0007669"/>
    <property type="project" value="TreeGrafter"/>
</dbReference>
<evidence type="ECO:0000256" key="8">
    <source>
        <dbReference type="ARBA" id="ARBA00032824"/>
    </source>
</evidence>
<evidence type="ECO:0000256" key="5">
    <source>
        <dbReference type="ARBA" id="ARBA00023002"/>
    </source>
</evidence>
<dbReference type="SUPFAM" id="SSF52833">
    <property type="entry name" value="Thioredoxin-like"/>
    <property type="match status" value="1"/>
</dbReference>
<dbReference type="PANTHER" id="PTHR42801:SF4">
    <property type="entry name" value="AHPC_TSA FAMILY PROTEIN"/>
    <property type="match status" value="1"/>
</dbReference>
<feature type="chain" id="PRO_5002774266" description="thioredoxin-dependent peroxiredoxin" evidence="12">
    <location>
        <begin position="23"/>
        <end position="176"/>
    </location>
</feature>
<dbReference type="InterPro" id="IPR000866">
    <property type="entry name" value="AhpC/TSA"/>
</dbReference>
<dbReference type="InterPro" id="IPR036249">
    <property type="entry name" value="Thioredoxin-like_sf"/>
</dbReference>
<evidence type="ECO:0000256" key="3">
    <source>
        <dbReference type="ARBA" id="ARBA00022559"/>
    </source>
</evidence>
<comment type="catalytic activity">
    <reaction evidence="11">
        <text>a hydroperoxide + [thioredoxin]-dithiol = an alcohol + [thioredoxin]-disulfide + H2O</text>
        <dbReference type="Rhea" id="RHEA:62620"/>
        <dbReference type="Rhea" id="RHEA-COMP:10698"/>
        <dbReference type="Rhea" id="RHEA-COMP:10700"/>
        <dbReference type="ChEBI" id="CHEBI:15377"/>
        <dbReference type="ChEBI" id="CHEBI:29950"/>
        <dbReference type="ChEBI" id="CHEBI:30879"/>
        <dbReference type="ChEBI" id="CHEBI:35924"/>
        <dbReference type="ChEBI" id="CHEBI:50058"/>
        <dbReference type="EC" id="1.11.1.24"/>
    </reaction>
</comment>
<dbReference type="GO" id="GO:0034599">
    <property type="term" value="P:cellular response to oxidative stress"/>
    <property type="evidence" value="ECO:0007669"/>
    <property type="project" value="TreeGrafter"/>
</dbReference>
<dbReference type="Pfam" id="PF00578">
    <property type="entry name" value="AhpC-TSA"/>
    <property type="match status" value="1"/>
</dbReference>
<name>B1ZNK5_OPITP</name>
<evidence type="ECO:0000259" key="13">
    <source>
        <dbReference type="PROSITE" id="PS51352"/>
    </source>
</evidence>
<evidence type="ECO:0000256" key="4">
    <source>
        <dbReference type="ARBA" id="ARBA00022862"/>
    </source>
</evidence>
<dbReference type="PROSITE" id="PS51352">
    <property type="entry name" value="THIOREDOXIN_2"/>
    <property type="match status" value="1"/>
</dbReference>
<keyword evidence="4" id="KW-0049">Antioxidant</keyword>
<dbReference type="CDD" id="cd03017">
    <property type="entry name" value="PRX_BCP"/>
    <property type="match status" value="1"/>
</dbReference>
<dbReference type="PANTHER" id="PTHR42801">
    <property type="entry name" value="THIOREDOXIN-DEPENDENT PEROXIDE REDUCTASE"/>
    <property type="match status" value="1"/>
</dbReference>
<reference evidence="14 15" key="1">
    <citation type="journal article" date="2011" name="J. Bacteriol.">
        <title>Genome sequence of the verrucomicrobium Opitutus terrae PB90-1, an abundant inhabitant of rice paddy soil ecosystems.</title>
        <authorList>
            <person name="van Passel M.W."/>
            <person name="Kant R."/>
            <person name="Palva A."/>
            <person name="Copeland A."/>
            <person name="Lucas S."/>
            <person name="Lapidus A."/>
            <person name="Glavina del Rio T."/>
            <person name="Pitluck S."/>
            <person name="Goltsman E."/>
            <person name="Clum A."/>
            <person name="Sun H."/>
            <person name="Schmutz J."/>
            <person name="Larimer F.W."/>
            <person name="Land M.L."/>
            <person name="Hauser L."/>
            <person name="Kyrpides N."/>
            <person name="Mikhailova N."/>
            <person name="Richardson P.P."/>
            <person name="Janssen P.H."/>
            <person name="de Vos W.M."/>
            <person name="Smidt H."/>
        </authorList>
    </citation>
    <scope>NUCLEOTIDE SEQUENCE [LARGE SCALE GENOMIC DNA]</scope>
    <source>
        <strain evidence="15">DSM 11246 / JCM 15787 / PB90-1</strain>
    </source>
</reference>
<comment type="function">
    <text evidence="1">Thiol-specific peroxidase that catalyzes the reduction of hydrogen peroxide and organic hydroperoxides to water and alcohols, respectively. Plays a role in cell protection against oxidative stress by detoxifying peroxides and as sensor of hydrogen peroxide-mediated signaling events.</text>
</comment>
<dbReference type="HOGENOM" id="CLU_042529_14_2_0"/>
<dbReference type="KEGG" id="ote:Oter_1151"/>
<proteinExistence type="inferred from homology"/>
<evidence type="ECO:0000256" key="2">
    <source>
        <dbReference type="ARBA" id="ARBA00013017"/>
    </source>
</evidence>